<evidence type="ECO:0000313" key="2">
    <source>
        <dbReference type="EMBL" id="CAF88281.1"/>
    </source>
</evidence>
<feature type="region of interest" description="Disordered" evidence="1">
    <location>
        <begin position="1"/>
        <end position="24"/>
    </location>
</feature>
<reference evidence="2" key="1">
    <citation type="journal article" date="2004" name="Nature">
        <title>Genome duplication in the teleost fish Tetraodon nigroviridis reveals the early vertebrate proto-karyotype.</title>
        <authorList>
            <person name="Jaillon O."/>
            <person name="Aury J.-M."/>
            <person name="Brunet F."/>
            <person name="Petit J.-L."/>
            <person name="Stange-Thomann N."/>
            <person name="Mauceli E."/>
            <person name="Bouneau L."/>
            <person name="Fischer C."/>
            <person name="Ozouf-Costaz C."/>
            <person name="Bernot A."/>
            <person name="Nicaud S."/>
            <person name="Jaffe D."/>
            <person name="Fisher S."/>
            <person name="Lutfalla G."/>
            <person name="Dossat C."/>
            <person name="Segurens B."/>
            <person name="Dasilva C."/>
            <person name="Salanoubat M."/>
            <person name="Levy M."/>
            <person name="Boudet N."/>
            <person name="Castellano S."/>
            <person name="Anthouard V."/>
            <person name="Jubin C."/>
            <person name="Castelli V."/>
            <person name="Katinka M."/>
            <person name="Vacherie B."/>
            <person name="Biemont C."/>
            <person name="Skalli Z."/>
            <person name="Cattolico L."/>
            <person name="Poulain J."/>
            <person name="De Berardinis V."/>
            <person name="Cruaud C."/>
            <person name="Duprat S."/>
            <person name="Brottier P."/>
            <person name="Coutanceau J.-P."/>
            <person name="Gouzy J."/>
            <person name="Parra G."/>
            <person name="Lardier G."/>
            <person name="Chapple C."/>
            <person name="McKernan K.J."/>
            <person name="McEwan P."/>
            <person name="Bosak S."/>
            <person name="Kellis M."/>
            <person name="Volff J.-N."/>
            <person name="Guigo R."/>
            <person name="Zody M.C."/>
            <person name="Mesirov J."/>
            <person name="Lindblad-Toh K."/>
            <person name="Birren B."/>
            <person name="Nusbaum C."/>
            <person name="Kahn D."/>
            <person name="Robinson-Rechavi M."/>
            <person name="Laudet V."/>
            <person name="Schachter V."/>
            <person name="Quetier F."/>
            <person name="Saurin W."/>
            <person name="Scarpelli C."/>
            <person name="Wincker P."/>
            <person name="Lander E.S."/>
            <person name="Weissenbach J."/>
            <person name="Roest Crollius H."/>
        </authorList>
    </citation>
    <scope>NUCLEOTIDE SEQUENCE [LARGE SCALE GENOMIC DNA]</scope>
</reference>
<reference evidence="2" key="2">
    <citation type="submission" date="2004-02" db="EMBL/GenBank/DDBJ databases">
        <authorList>
            <consortium name="Genoscope"/>
            <consortium name="Whitehead Institute Centre for Genome Research"/>
        </authorList>
    </citation>
    <scope>NUCLEOTIDE SEQUENCE</scope>
</reference>
<comment type="caution">
    <text evidence="2">The sequence shown here is derived from an EMBL/GenBank/DDBJ whole genome shotgun (WGS) entry which is preliminary data.</text>
</comment>
<proteinExistence type="predicted"/>
<dbReference type="AlphaFoldDB" id="Q4TFQ1"/>
<feature type="non-terminal residue" evidence="2">
    <location>
        <position position="1"/>
    </location>
</feature>
<accession>Q4TFQ1</accession>
<organism evidence="2">
    <name type="scientific">Tetraodon nigroviridis</name>
    <name type="common">Spotted green pufferfish</name>
    <name type="synonym">Chelonodon nigroviridis</name>
    <dbReference type="NCBI Taxonomy" id="99883"/>
    <lineage>
        <taxon>Eukaryota</taxon>
        <taxon>Metazoa</taxon>
        <taxon>Chordata</taxon>
        <taxon>Craniata</taxon>
        <taxon>Vertebrata</taxon>
        <taxon>Euteleostomi</taxon>
        <taxon>Actinopterygii</taxon>
        <taxon>Neopterygii</taxon>
        <taxon>Teleostei</taxon>
        <taxon>Neoteleostei</taxon>
        <taxon>Acanthomorphata</taxon>
        <taxon>Eupercaria</taxon>
        <taxon>Tetraodontiformes</taxon>
        <taxon>Tetradontoidea</taxon>
        <taxon>Tetraodontidae</taxon>
        <taxon>Tetraodon</taxon>
    </lineage>
</organism>
<dbReference type="KEGG" id="tng:GSTEN00001520G001"/>
<name>Q4TFQ1_TETNG</name>
<dbReference type="EMBL" id="CAAE01004304">
    <property type="protein sequence ID" value="CAF88281.1"/>
    <property type="molecule type" value="Genomic_DNA"/>
</dbReference>
<evidence type="ECO:0000256" key="1">
    <source>
        <dbReference type="SAM" id="MobiDB-lite"/>
    </source>
</evidence>
<protein>
    <submittedName>
        <fullName evidence="2">(spotted green pufferfish) hypothetical protein</fullName>
    </submittedName>
</protein>
<sequence length="177" mass="19533">GPLRGPGVLAEKNQGHGDGPDSAGDLRALLHAHQLSPVGALPAVSPGGHHNPGGPGRLLRHVPGVLVCGEPELPPGPAGLLLWIIPVPEATVQCAQLQENQRVQQRQQRQQQQQRQQRYLLQVQQQSKHEIQPHRKQQTYDLGQFLEKPQQSVQEAVDLMEVVENQRGPKMGRRFGF</sequence>
<gene>
    <name evidence="2" type="ORF">GSTENG00001520001</name>
</gene>